<dbReference type="Proteomes" id="UP001596977">
    <property type="component" value="Unassembled WGS sequence"/>
</dbReference>
<sequence>MRRIIGAAFVSIDGVMQAPGGPDEDRTGGFAHGGWVFAAGDEAVDETVATLFQRPFDLLLGRRTWEIFAAYWPYQSDDYWITPAFRNCRKYALSHGALPGEWEGSERLPDLDALAAVKAGEGPDLVIQGSATLYPQLLARGMIDRLILTTAPLLLGTGKRLFGAGTPAGAWKLAEHRLGSGGCSVTTLEPDGPVKPGSFVQSDPSPAEIARRERWAREG</sequence>
<dbReference type="RefSeq" id="WP_264944359.1">
    <property type="nucleotide sequence ID" value="NZ_JAPDRA010000004.1"/>
</dbReference>
<evidence type="ECO:0000256" key="1">
    <source>
        <dbReference type="SAM" id="MobiDB-lite"/>
    </source>
</evidence>
<organism evidence="3 4">
    <name type="scientific">Sphingomonas canadensis</name>
    <dbReference type="NCBI Taxonomy" id="1219257"/>
    <lineage>
        <taxon>Bacteria</taxon>
        <taxon>Pseudomonadati</taxon>
        <taxon>Pseudomonadota</taxon>
        <taxon>Alphaproteobacteria</taxon>
        <taxon>Sphingomonadales</taxon>
        <taxon>Sphingomonadaceae</taxon>
        <taxon>Sphingomonas</taxon>
    </lineage>
</organism>
<feature type="region of interest" description="Disordered" evidence="1">
    <location>
        <begin position="189"/>
        <end position="219"/>
    </location>
</feature>
<gene>
    <name evidence="3" type="ORF">ACFQ1E_09570</name>
</gene>
<protein>
    <submittedName>
        <fullName evidence="3">Dihydrofolate reductase family protein</fullName>
    </submittedName>
</protein>
<dbReference type="InterPro" id="IPR002734">
    <property type="entry name" value="RibDG_C"/>
</dbReference>
<evidence type="ECO:0000259" key="2">
    <source>
        <dbReference type="Pfam" id="PF01872"/>
    </source>
</evidence>
<evidence type="ECO:0000313" key="3">
    <source>
        <dbReference type="EMBL" id="MFD0946585.1"/>
    </source>
</evidence>
<feature type="domain" description="Bacterial bifunctional deaminase-reductase C-terminal" evidence="2">
    <location>
        <begin position="4"/>
        <end position="177"/>
    </location>
</feature>
<keyword evidence="4" id="KW-1185">Reference proteome</keyword>
<proteinExistence type="predicted"/>
<feature type="compositionally biased region" description="Basic and acidic residues" evidence="1">
    <location>
        <begin position="209"/>
        <end position="219"/>
    </location>
</feature>
<dbReference type="Gene3D" id="3.40.430.10">
    <property type="entry name" value="Dihydrofolate Reductase, subunit A"/>
    <property type="match status" value="1"/>
</dbReference>
<dbReference type="EMBL" id="JBHTJG010000004">
    <property type="protein sequence ID" value="MFD0946585.1"/>
    <property type="molecule type" value="Genomic_DNA"/>
</dbReference>
<reference evidence="4" key="1">
    <citation type="journal article" date="2019" name="Int. J. Syst. Evol. Microbiol.">
        <title>The Global Catalogue of Microorganisms (GCM) 10K type strain sequencing project: providing services to taxonomists for standard genome sequencing and annotation.</title>
        <authorList>
            <consortium name="The Broad Institute Genomics Platform"/>
            <consortium name="The Broad Institute Genome Sequencing Center for Infectious Disease"/>
            <person name="Wu L."/>
            <person name="Ma J."/>
        </authorList>
    </citation>
    <scope>NUCLEOTIDE SEQUENCE [LARGE SCALE GENOMIC DNA]</scope>
    <source>
        <strain evidence="4">CCUG 62982</strain>
    </source>
</reference>
<accession>A0ABW3H7C5</accession>
<dbReference type="SUPFAM" id="SSF53597">
    <property type="entry name" value="Dihydrofolate reductase-like"/>
    <property type="match status" value="1"/>
</dbReference>
<name>A0ABW3H7C5_9SPHN</name>
<comment type="caution">
    <text evidence="3">The sequence shown here is derived from an EMBL/GenBank/DDBJ whole genome shotgun (WGS) entry which is preliminary data.</text>
</comment>
<dbReference type="InterPro" id="IPR024072">
    <property type="entry name" value="DHFR-like_dom_sf"/>
</dbReference>
<evidence type="ECO:0000313" key="4">
    <source>
        <dbReference type="Proteomes" id="UP001596977"/>
    </source>
</evidence>
<dbReference type="Pfam" id="PF01872">
    <property type="entry name" value="RibD_C"/>
    <property type="match status" value="1"/>
</dbReference>